<reference evidence="1 2" key="2">
    <citation type="journal article" date="2022" name="Mol. Ecol. Resour.">
        <title>The genomes of chicory, endive, great burdock and yacon provide insights into Asteraceae paleo-polyploidization history and plant inulin production.</title>
        <authorList>
            <person name="Fan W."/>
            <person name="Wang S."/>
            <person name="Wang H."/>
            <person name="Wang A."/>
            <person name="Jiang F."/>
            <person name="Liu H."/>
            <person name="Zhao H."/>
            <person name="Xu D."/>
            <person name="Zhang Y."/>
        </authorList>
    </citation>
    <scope>NUCLEOTIDE SEQUENCE [LARGE SCALE GENOMIC DNA]</scope>
    <source>
        <strain evidence="2">cv. Niubang</strain>
    </source>
</reference>
<dbReference type="Proteomes" id="UP001055879">
    <property type="component" value="Linkage Group LG17"/>
</dbReference>
<protein>
    <submittedName>
        <fullName evidence="1">Uncharacterized protein</fullName>
    </submittedName>
</protein>
<evidence type="ECO:0000313" key="1">
    <source>
        <dbReference type="EMBL" id="KAI3667904.1"/>
    </source>
</evidence>
<keyword evidence="2" id="KW-1185">Reference proteome</keyword>
<reference evidence="2" key="1">
    <citation type="journal article" date="2022" name="Mol. Ecol. Resour.">
        <title>The genomes of chicory, endive, great burdock and yacon provide insights into Asteraceae palaeo-polyploidization history and plant inulin production.</title>
        <authorList>
            <person name="Fan W."/>
            <person name="Wang S."/>
            <person name="Wang H."/>
            <person name="Wang A."/>
            <person name="Jiang F."/>
            <person name="Liu H."/>
            <person name="Zhao H."/>
            <person name="Xu D."/>
            <person name="Zhang Y."/>
        </authorList>
    </citation>
    <scope>NUCLEOTIDE SEQUENCE [LARGE SCALE GENOMIC DNA]</scope>
    <source>
        <strain evidence="2">cv. Niubang</strain>
    </source>
</reference>
<dbReference type="EMBL" id="CM042063">
    <property type="protein sequence ID" value="KAI3667904.1"/>
    <property type="molecule type" value="Genomic_DNA"/>
</dbReference>
<proteinExistence type="predicted"/>
<name>A0ACB8XKG9_ARCLA</name>
<gene>
    <name evidence="1" type="ORF">L6452_42974</name>
</gene>
<organism evidence="1 2">
    <name type="scientific">Arctium lappa</name>
    <name type="common">Greater burdock</name>
    <name type="synonym">Lappa major</name>
    <dbReference type="NCBI Taxonomy" id="4217"/>
    <lineage>
        <taxon>Eukaryota</taxon>
        <taxon>Viridiplantae</taxon>
        <taxon>Streptophyta</taxon>
        <taxon>Embryophyta</taxon>
        <taxon>Tracheophyta</taxon>
        <taxon>Spermatophyta</taxon>
        <taxon>Magnoliopsida</taxon>
        <taxon>eudicotyledons</taxon>
        <taxon>Gunneridae</taxon>
        <taxon>Pentapetalae</taxon>
        <taxon>asterids</taxon>
        <taxon>campanulids</taxon>
        <taxon>Asterales</taxon>
        <taxon>Asteraceae</taxon>
        <taxon>Carduoideae</taxon>
        <taxon>Cardueae</taxon>
        <taxon>Arctiinae</taxon>
        <taxon>Arctium</taxon>
    </lineage>
</organism>
<comment type="caution">
    <text evidence="1">The sequence shown here is derived from an EMBL/GenBank/DDBJ whole genome shotgun (WGS) entry which is preliminary data.</text>
</comment>
<evidence type="ECO:0000313" key="2">
    <source>
        <dbReference type="Proteomes" id="UP001055879"/>
    </source>
</evidence>
<accession>A0ACB8XKG9</accession>
<sequence length="446" mass="48955">MDKDFFLNAGLQFQPNWKLMSMMPEMTFPADRSSAAGVFRSNWEKQDQYSQFESALNSMVSSPVSGSTVSADITVVRELIGKLGGGGGGSPAAVPRNGAAVNSSPPPKLNLPIIDHFVKESGNSMALNPNLPLIAADPEFAERAAKFSCFGSRSFNGRTNGLGLNRSNPEFQFGANVSPVTGNSKFPRVSSSPALRIDRSPIGFEDSEKPDMKTMCLDKKFSRFSSSTANSNEESSVSEQIPSGELGFKNQKDSNSRKRKVGSTKKEEDAVDDSSSKRSKKPEENGGKTGENTKAIEAPKDYIHVRARRGQATDSHSLAERVRREKISERMKLLQNLVPNCNKVTGKAPMLDEIINYVQSLQKQVEFLSMKLATVNPCLDFDTININQSNNNLSHQIQPTFYDQNPQTLFSGSVHEFTEPFPQFPGFGQDDLQSIVQMGFGENLDL</sequence>